<dbReference type="Proteomes" id="UP001168821">
    <property type="component" value="Unassembled WGS sequence"/>
</dbReference>
<dbReference type="AlphaFoldDB" id="A0AA38J1S9"/>
<evidence type="ECO:0000313" key="2">
    <source>
        <dbReference type="Proteomes" id="UP001168821"/>
    </source>
</evidence>
<keyword evidence="2" id="KW-1185">Reference proteome</keyword>
<proteinExistence type="predicted"/>
<organism evidence="1 2">
    <name type="scientific">Zophobas morio</name>
    <dbReference type="NCBI Taxonomy" id="2755281"/>
    <lineage>
        <taxon>Eukaryota</taxon>
        <taxon>Metazoa</taxon>
        <taxon>Ecdysozoa</taxon>
        <taxon>Arthropoda</taxon>
        <taxon>Hexapoda</taxon>
        <taxon>Insecta</taxon>
        <taxon>Pterygota</taxon>
        <taxon>Neoptera</taxon>
        <taxon>Endopterygota</taxon>
        <taxon>Coleoptera</taxon>
        <taxon>Polyphaga</taxon>
        <taxon>Cucujiformia</taxon>
        <taxon>Tenebrionidae</taxon>
        <taxon>Zophobas</taxon>
    </lineage>
</organism>
<reference evidence="1" key="1">
    <citation type="journal article" date="2023" name="G3 (Bethesda)">
        <title>Whole genome assemblies of Zophobas morio and Tenebrio molitor.</title>
        <authorList>
            <person name="Kaur S."/>
            <person name="Stinson S.A."/>
            <person name="diCenzo G.C."/>
        </authorList>
    </citation>
    <scope>NUCLEOTIDE SEQUENCE</scope>
    <source>
        <strain evidence="1">QUZm001</strain>
    </source>
</reference>
<name>A0AA38J1S9_9CUCU</name>
<sequence length="95" mass="10488">MYALAANPMSANSIAVLIKAESSRSGGNRPSWGPLCTAKLFSVPSAQNRDCAIDLVLLRARYGRLQVQRRRTYRENAIFYWGKMVISLDGIVGPT</sequence>
<protein>
    <submittedName>
        <fullName evidence="1">Uncharacterized protein</fullName>
    </submittedName>
</protein>
<gene>
    <name evidence="1" type="ORF">Zmor_000701</name>
</gene>
<comment type="caution">
    <text evidence="1">The sequence shown here is derived from an EMBL/GenBank/DDBJ whole genome shotgun (WGS) entry which is preliminary data.</text>
</comment>
<dbReference type="EMBL" id="JALNTZ010000001">
    <property type="protein sequence ID" value="KAJ3665194.1"/>
    <property type="molecule type" value="Genomic_DNA"/>
</dbReference>
<accession>A0AA38J1S9</accession>
<evidence type="ECO:0000313" key="1">
    <source>
        <dbReference type="EMBL" id="KAJ3665194.1"/>
    </source>
</evidence>